<proteinExistence type="predicted"/>
<evidence type="ECO:0000256" key="1">
    <source>
        <dbReference type="SAM" id="MobiDB-lite"/>
    </source>
</evidence>
<evidence type="ECO:0000313" key="2">
    <source>
        <dbReference type="EMBL" id="MBD2867906.1"/>
    </source>
</evidence>
<gene>
    <name evidence="2" type="ORF">IDH41_04890</name>
</gene>
<sequence length="1532" mass="169539">MKNQNNQVQTISSRSPSHGVSINKNTASGIITLEIDTNKLDKSDPNVWKYERSAREGGAGFVAYFNNHTSAKPSSLSVNCDVAITFDGNGYKGPMLSDFGVVPEIHFEKKSAFVKEQLGYEDYSYGKEVDSYTFEIMDDNDKTKATKTFDPAIPEIKAPKPGYLDQNAVAAFLHSFIDSKFPTESVSEAVVKTFHIKQTIIDKDSTVNNTSVALKTVVVVQVPRLVAGCGTVNDLQPPVPAYISPKTTWVYDWYDVVPFPVQEAEPDLIPSKMCDTPPDYDEFEKRVYIDGAEIDADQFFNSQYTFGEDAQGVREVTVTYTAPDGTVSHKTQYVVIHESKPRVAIKLDGLFKQNRTMKAYDQSAESNDPWTEQHAPLEVTSFSYVDADDPKLKCRTGYCESNLAEKQYMYKEVGVYKISIAAKRVIRYPGGEITRYSDPYGVEYEILPDHEPAIIAHAYNSQISRLDELQLNYQVESTDGDFISEKNMEIFYDADNDGTFETKVYETSENVAALPKFGKLGQYKIVATAKEGTNQERLTEFATPEDDRTRTIEAYFFIDNYAPSSDLYLDVPVEKPDLDIYFLLDSALTQAKTDYVKNNKVAITNLFTTGNMLANVGIWDMKTYTYEQPGSTARNTGTSYPPSATTYTSPDGYSGTLTLTSVSNSPYSRDEGRYVSVTDSKTATDSCSNTVVTSYGPTGSISSQTSTSVCPSSKSYSDGKYSGTLSRSGESPGGSCPGTSTPNSSCSNTWTANYSGTVRWTHDVWEPKMVSYDSYTGYYSGTIYKDIRQPYDASFLRAVQGRYVVYVSDNVVSQLSDLQYVMSKQNAKLILLGQDGIRSQIGHDRYMTNDKPIEEMIGAVISYISESNPAIPKVLKLVGETVETRTASFDYESDPMPAESDDMQMTQDADYYDNSMGYDTFAGKLLSSVKSEANWTAYRSEATLNKPGKYMIFRKIKDRPTTDPNFPGYGYYSNESAVEVFVHRKPIADVTLDFDYVPASNTYRTTWVDLSYDLDHNVTRADSDRGIQDRTIKFTNQGTGEAFTRIPDTLPPGIYMLDYMAQDIEGAWSDPVQRTFVLPDTVPVQFKSKLKTEFDGFSLASVPASENLVAYDMWTRYPYAVSLAFSMGGHLSRTVPYYAGVKSGNDVSWSNEHFTIPSTTPDGLYTFSIAANGSVAGSKAVQSYAVRVATPIQLSGRIDSAGGSSSNVSTLVVNDAYSLKAATTKYPNATTVTAFKGTAYQRTITLASSTASTTGYGRKNWAGSLTVGGMPDGNYIFEWRSTTPNGNVETVTQTVAVINNRPPSADFTWLPDPVYEGDSVRFKSTVSDADRDVLRVAYEITSPSGAKSSFDYTMAYPYPDTGPSVKMTVPGNWVVKMTVSDGKAPAVIVNKTVQVRPLHVDGFVKHTELWDQHRRSYNVKQTGNTDSPRGYSVFWAGEKFLLEADTTLTGTLTKADRVDVRMGDYSVTLAKSDQAGTRWKGELWDETFSKLPEGALSFTFTAYYSNGTVKVVTVQVTIEGETLEIVGVHRVQ</sequence>
<evidence type="ECO:0008006" key="4">
    <source>
        <dbReference type="Google" id="ProtNLM"/>
    </source>
</evidence>
<feature type="region of interest" description="Disordered" evidence="1">
    <location>
        <begin position="1"/>
        <end position="22"/>
    </location>
</feature>
<keyword evidence="3" id="KW-1185">Reference proteome</keyword>
<comment type="caution">
    <text evidence="2">The sequence shown here is derived from an EMBL/GenBank/DDBJ whole genome shotgun (WGS) entry which is preliminary data.</text>
</comment>
<dbReference type="EMBL" id="JACXIY010000006">
    <property type="protein sequence ID" value="MBD2867906.1"/>
    <property type="molecule type" value="Genomic_DNA"/>
</dbReference>
<name>A0A927CKL0_9BACL</name>
<dbReference type="Proteomes" id="UP000632125">
    <property type="component" value="Unassembled WGS sequence"/>
</dbReference>
<feature type="region of interest" description="Disordered" evidence="1">
    <location>
        <begin position="698"/>
        <end position="744"/>
    </location>
</feature>
<dbReference type="Gene3D" id="2.60.40.10">
    <property type="entry name" value="Immunoglobulins"/>
    <property type="match status" value="1"/>
</dbReference>
<feature type="compositionally biased region" description="Low complexity" evidence="1">
    <location>
        <begin position="636"/>
        <end position="650"/>
    </location>
</feature>
<feature type="region of interest" description="Disordered" evidence="1">
    <location>
        <begin position="630"/>
        <end position="652"/>
    </location>
</feature>
<accession>A0A927CKL0</accession>
<feature type="compositionally biased region" description="Low complexity" evidence="1">
    <location>
        <begin position="698"/>
        <end position="723"/>
    </location>
</feature>
<organism evidence="2 3">
    <name type="scientific">Paenibacillus arenilitoris</name>
    <dbReference type="NCBI Taxonomy" id="2772299"/>
    <lineage>
        <taxon>Bacteria</taxon>
        <taxon>Bacillati</taxon>
        <taxon>Bacillota</taxon>
        <taxon>Bacilli</taxon>
        <taxon>Bacillales</taxon>
        <taxon>Paenibacillaceae</taxon>
        <taxon>Paenibacillus</taxon>
    </lineage>
</organism>
<dbReference type="InterPro" id="IPR013783">
    <property type="entry name" value="Ig-like_fold"/>
</dbReference>
<evidence type="ECO:0000313" key="3">
    <source>
        <dbReference type="Proteomes" id="UP000632125"/>
    </source>
</evidence>
<reference evidence="2" key="1">
    <citation type="submission" date="2020-09" db="EMBL/GenBank/DDBJ databases">
        <title>A novel bacterium of genus Paenibacillus, isolated from South China Sea.</title>
        <authorList>
            <person name="Huang H."/>
            <person name="Mo K."/>
            <person name="Hu Y."/>
        </authorList>
    </citation>
    <scope>NUCLEOTIDE SEQUENCE</scope>
    <source>
        <strain evidence="2">IB182493</strain>
    </source>
</reference>
<dbReference type="RefSeq" id="WP_190858824.1">
    <property type="nucleotide sequence ID" value="NZ_JACXIY010000006.1"/>
</dbReference>
<protein>
    <recommendedName>
        <fullName evidence="4">PKD domain-containing protein</fullName>
    </recommendedName>
</protein>